<reference evidence="3" key="1">
    <citation type="journal article" date="2013" name="PLoS Genet.">
        <title>The genome of Spraguea lophii and the basis of host-microsporidian interactions.</title>
        <authorList>
            <person name="Campbell S.E."/>
            <person name="Williams T.A."/>
            <person name="Yousuf A."/>
            <person name="Soanes D.M."/>
            <person name="Paszkiewicz K.H."/>
            <person name="Williams B.A.P."/>
        </authorList>
    </citation>
    <scope>NUCLEOTIDE SEQUENCE [LARGE SCALE GENOMIC DNA]</scope>
    <source>
        <strain evidence="3">42_110</strain>
    </source>
</reference>
<organism evidence="2 3">
    <name type="scientific">Spraguea lophii (strain 42_110)</name>
    <name type="common">Microsporidian parasite</name>
    <dbReference type="NCBI Taxonomy" id="1358809"/>
    <lineage>
        <taxon>Eukaryota</taxon>
        <taxon>Fungi</taxon>
        <taxon>Fungi incertae sedis</taxon>
        <taxon>Microsporidia</taxon>
        <taxon>Spragueidae</taxon>
        <taxon>Spraguea</taxon>
    </lineage>
</organism>
<evidence type="ECO:0000313" key="2">
    <source>
        <dbReference type="EMBL" id="EPR79745.1"/>
    </source>
</evidence>
<sequence>MDEYKLLTTADKLVLAFAMQIFNENDKYKFYGTNNFFSAEKLKEIEIIMYIASRSSMAYPDKYSVYYEFLKEEAQYNGYNDIIRYCEDKRYEKLIEIYKRKVNERYRIINKLDTVIENKYYKINDNSMENTKILDYYKSNIENINKKKFKPNVEIKKEKIIGIKKQIKQNNTKYPQPSIFNIQPHILFNGLTKKKQTKKYYMKMTAEEKELDDYMDTIDEHNYFSRKKGKQTEKKEKEEKTTSFEYQKLIRKIKNSKRSIKDKTHWKEDFITIKNEMLLKENIPEGLKEKLKRLFSNVNKEKNKGNEDDNTEKEQSLESLKSNETTEDRISCKEDNTNNDSNKSDSGLLKPIKDFNSNSMADLVLNFLLVIQDEFFLERKGKDEIKEEMYDFKKTITILYDLYRK</sequence>
<feature type="region of interest" description="Disordered" evidence="1">
    <location>
        <begin position="301"/>
        <end position="348"/>
    </location>
</feature>
<dbReference type="EMBL" id="ATCN01000131">
    <property type="protein sequence ID" value="EPR79745.1"/>
    <property type="molecule type" value="Genomic_DNA"/>
</dbReference>
<protein>
    <submittedName>
        <fullName evidence="2">Uncharacterized protein</fullName>
    </submittedName>
</protein>
<proteinExistence type="predicted"/>
<dbReference type="InParanoid" id="S7W9Z6"/>
<keyword evidence="3" id="KW-1185">Reference proteome</keyword>
<dbReference type="OrthoDB" id="2195260at2759"/>
<dbReference type="AlphaFoldDB" id="S7W9Z6"/>
<evidence type="ECO:0000313" key="3">
    <source>
        <dbReference type="Proteomes" id="UP000014978"/>
    </source>
</evidence>
<comment type="caution">
    <text evidence="2">The sequence shown here is derived from an EMBL/GenBank/DDBJ whole genome shotgun (WGS) entry which is preliminary data.</text>
</comment>
<dbReference type="VEuPathDB" id="MicrosporidiaDB:SLOPH_1702"/>
<feature type="compositionally biased region" description="Basic and acidic residues" evidence="1">
    <location>
        <begin position="324"/>
        <end position="336"/>
    </location>
</feature>
<dbReference type="HOGENOM" id="CLU_680023_0_0_1"/>
<evidence type="ECO:0000256" key="1">
    <source>
        <dbReference type="SAM" id="MobiDB-lite"/>
    </source>
</evidence>
<feature type="compositionally biased region" description="Basic and acidic residues" evidence="1">
    <location>
        <begin position="301"/>
        <end position="316"/>
    </location>
</feature>
<name>S7W9Z6_SPRLO</name>
<gene>
    <name evidence="2" type="ORF">SLOPH_1702</name>
</gene>
<dbReference type="Proteomes" id="UP000014978">
    <property type="component" value="Unassembled WGS sequence"/>
</dbReference>
<accession>S7W9Z6</accession>